<dbReference type="KEGG" id="aarc:G127AT_07450"/>
<dbReference type="Proteomes" id="UP000671914">
    <property type="component" value="Chromosome"/>
</dbReference>
<dbReference type="PANTHER" id="PTHR28259">
    <property type="entry name" value="FLUORIDE EXPORT PROTEIN 1-RELATED"/>
    <property type="match status" value="1"/>
</dbReference>
<keyword evidence="12" id="KW-1185">Reference proteome</keyword>
<keyword evidence="2 10" id="KW-1003">Cell membrane</keyword>
<evidence type="ECO:0000313" key="12">
    <source>
        <dbReference type="Proteomes" id="UP000671914"/>
    </source>
</evidence>
<evidence type="ECO:0000313" key="11">
    <source>
        <dbReference type="EMBL" id="QTX06006.1"/>
    </source>
</evidence>
<evidence type="ECO:0000256" key="10">
    <source>
        <dbReference type="HAMAP-Rule" id="MF_00454"/>
    </source>
</evidence>
<proteinExistence type="inferred from homology"/>
<feature type="transmembrane region" description="Helical" evidence="10">
    <location>
        <begin position="102"/>
        <end position="128"/>
    </location>
</feature>
<keyword evidence="10" id="KW-0479">Metal-binding</keyword>
<evidence type="ECO:0000256" key="1">
    <source>
        <dbReference type="ARBA" id="ARBA00004651"/>
    </source>
</evidence>
<evidence type="ECO:0000256" key="4">
    <source>
        <dbReference type="ARBA" id="ARBA00022989"/>
    </source>
</evidence>
<dbReference type="HAMAP" id="MF_00454">
    <property type="entry name" value="FluC"/>
    <property type="match status" value="1"/>
</dbReference>
<evidence type="ECO:0000256" key="6">
    <source>
        <dbReference type="ARBA" id="ARBA00023303"/>
    </source>
</evidence>
<evidence type="ECO:0000256" key="9">
    <source>
        <dbReference type="ARBA" id="ARBA00049940"/>
    </source>
</evidence>
<dbReference type="GO" id="GO:0046872">
    <property type="term" value="F:metal ion binding"/>
    <property type="evidence" value="ECO:0007669"/>
    <property type="project" value="UniProtKB-KW"/>
</dbReference>
<protein>
    <recommendedName>
        <fullName evidence="10">Fluoride-specific ion channel FluC</fullName>
    </recommendedName>
</protein>
<evidence type="ECO:0000256" key="8">
    <source>
        <dbReference type="ARBA" id="ARBA00035585"/>
    </source>
</evidence>
<organism evidence="11 12">
    <name type="scientific">Agromyces archimandritae</name>
    <dbReference type="NCBI Taxonomy" id="2781962"/>
    <lineage>
        <taxon>Bacteria</taxon>
        <taxon>Bacillati</taxon>
        <taxon>Actinomycetota</taxon>
        <taxon>Actinomycetes</taxon>
        <taxon>Micrococcales</taxon>
        <taxon>Microbacteriaceae</taxon>
        <taxon>Agromyces</taxon>
    </lineage>
</organism>
<name>A0A975IRE5_9MICO</name>
<keyword evidence="10" id="KW-0915">Sodium</keyword>
<evidence type="ECO:0000256" key="7">
    <source>
        <dbReference type="ARBA" id="ARBA00035120"/>
    </source>
</evidence>
<evidence type="ECO:0000256" key="5">
    <source>
        <dbReference type="ARBA" id="ARBA00023136"/>
    </source>
</evidence>
<feature type="transmembrane region" description="Helical" evidence="10">
    <location>
        <begin position="70"/>
        <end position="90"/>
    </location>
</feature>
<dbReference type="AlphaFoldDB" id="A0A975IRE5"/>
<keyword evidence="10" id="KW-0406">Ion transport</keyword>
<dbReference type="InterPro" id="IPR003691">
    <property type="entry name" value="FluC"/>
</dbReference>
<sequence>MTAGLGRSALLVAAGGTLGSAARIGIGLLLPASGGMPWATLTVNLVGAFVLGALLEVLRRRGPDEGRRRALRLAAGTGFCGGFTTYSAFAVESVRLLESAPVLGVVYILATLLAGAAATLAGFGLGGWMHGRTERRRPA</sequence>
<dbReference type="EMBL" id="CP071696">
    <property type="protein sequence ID" value="QTX06006.1"/>
    <property type="molecule type" value="Genomic_DNA"/>
</dbReference>
<evidence type="ECO:0000256" key="2">
    <source>
        <dbReference type="ARBA" id="ARBA00022475"/>
    </source>
</evidence>
<feature type="binding site" evidence="10">
    <location>
        <position position="84"/>
    </location>
    <ligand>
        <name>Na(+)</name>
        <dbReference type="ChEBI" id="CHEBI:29101"/>
        <note>structural</note>
    </ligand>
</feature>
<keyword evidence="5 10" id="KW-0472">Membrane</keyword>
<dbReference type="GO" id="GO:0005886">
    <property type="term" value="C:plasma membrane"/>
    <property type="evidence" value="ECO:0007669"/>
    <property type="project" value="UniProtKB-SubCell"/>
</dbReference>
<keyword evidence="6 10" id="KW-0407">Ion channel</keyword>
<dbReference type="PANTHER" id="PTHR28259:SF1">
    <property type="entry name" value="FLUORIDE EXPORT PROTEIN 1-RELATED"/>
    <property type="match status" value="1"/>
</dbReference>
<feature type="binding site" evidence="10">
    <location>
        <position position="81"/>
    </location>
    <ligand>
        <name>Na(+)</name>
        <dbReference type="ChEBI" id="CHEBI:29101"/>
        <note>structural</note>
    </ligand>
</feature>
<dbReference type="GO" id="GO:0140114">
    <property type="term" value="P:cellular detoxification of fluoride"/>
    <property type="evidence" value="ECO:0007669"/>
    <property type="project" value="UniProtKB-UniRule"/>
</dbReference>
<feature type="transmembrane region" description="Helical" evidence="10">
    <location>
        <begin position="38"/>
        <end position="58"/>
    </location>
</feature>
<gene>
    <name evidence="10" type="primary">fluC</name>
    <name evidence="10" type="synonym">crcB</name>
    <name evidence="11" type="ORF">G127AT_07450</name>
</gene>
<dbReference type="GO" id="GO:0062054">
    <property type="term" value="F:fluoride channel activity"/>
    <property type="evidence" value="ECO:0007669"/>
    <property type="project" value="UniProtKB-UniRule"/>
</dbReference>
<dbReference type="Pfam" id="PF02537">
    <property type="entry name" value="CRCB"/>
    <property type="match status" value="1"/>
</dbReference>
<keyword evidence="10" id="KW-0813">Transport</keyword>
<comment type="activity regulation">
    <text evidence="10">Na(+) is not transported, but it plays an essential structural role and its presence is essential for fluoride channel function.</text>
</comment>
<evidence type="ECO:0000256" key="3">
    <source>
        <dbReference type="ARBA" id="ARBA00022692"/>
    </source>
</evidence>
<reference evidence="11" key="1">
    <citation type="submission" date="2021-03" db="EMBL/GenBank/DDBJ databases">
        <title>Agromyces archimandritus sp. nov., isolated from the cockroach Archimandrita tessellata.</title>
        <authorList>
            <person name="Guzman J."/>
            <person name="Ortuzar M."/>
            <person name="Poehlein A."/>
            <person name="Daniel R."/>
            <person name="Trujillo M."/>
            <person name="Vilcinskas A."/>
        </authorList>
    </citation>
    <scope>NUCLEOTIDE SEQUENCE</scope>
    <source>
        <strain evidence="11">G127AT</strain>
    </source>
</reference>
<comment type="similarity">
    <text evidence="7 10">Belongs to the fluoride channel Fluc/FEX (TC 1.A.43) family.</text>
</comment>
<comment type="subcellular location">
    <subcellularLocation>
        <location evidence="1 10">Cell membrane</location>
        <topology evidence="1 10">Multi-pass membrane protein</topology>
    </subcellularLocation>
</comment>
<comment type="catalytic activity">
    <reaction evidence="8">
        <text>fluoride(in) = fluoride(out)</text>
        <dbReference type="Rhea" id="RHEA:76159"/>
        <dbReference type="ChEBI" id="CHEBI:17051"/>
    </reaction>
    <physiologicalReaction direction="left-to-right" evidence="8">
        <dbReference type="Rhea" id="RHEA:76160"/>
    </physiologicalReaction>
</comment>
<keyword evidence="3 10" id="KW-0812">Transmembrane</keyword>
<dbReference type="RefSeq" id="WP_210901529.1">
    <property type="nucleotide sequence ID" value="NZ_CP071696.1"/>
</dbReference>
<accession>A0A975IRE5</accession>
<comment type="function">
    <text evidence="9 10">Fluoride-specific ion channel. Important for reducing fluoride concentration in the cell, thus reducing its toxicity.</text>
</comment>
<keyword evidence="4 10" id="KW-1133">Transmembrane helix</keyword>